<dbReference type="Gene3D" id="3.90.1010.10">
    <property type="match status" value="1"/>
</dbReference>
<name>A0A0G0LDT3_9BACT</name>
<dbReference type="Proteomes" id="UP000034231">
    <property type="component" value="Unassembled WGS sequence"/>
</dbReference>
<dbReference type="GO" id="GO:0005506">
    <property type="term" value="F:iron ion binding"/>
    <property type="evidence" value="ECO:0007669"/>
    <property type="project" value="InterPro"/>
</dbReference>
<evidence type="ECO:0000259" key="1">
    <source>
        <dbReference type="Pfam" id="PF01592"/>
    </source>
</evidence>
<comment type="caution">
    <text evidence="2">The sequence shown here is derived from an EMBL/GenBank/DDBJ whole genome shotgun (WGS) entry which is preliminary data.</text>
</comment>
<accession>A0A0G0LDT3</accession>
<feature type="domain" description="NIF system FeS cluster assembly NifU N-terminal" evidence="1">
    <location>
        <begin position="5"/>
        <end position="115"/>
    </location>
</feature>
<dbReference type="EMBL" id="LBTX01000001">
    <property type="protein sequence ID" value="KKQ50806.1"/>
    <property type="molecule type" value="Genomic_DNA"/>
</dbReference>
<protein>
    <submittedName>
        <fullName evidence="2">SUF system FeS assembly protein, NifU family</fullName>
    </submittedName>
</protein>
<organism evidence="2 3">
    <name type="scientific">Candidatus Shapirobacteria bacterium GW2011_GWE1_38_10</name>
    <dbReference type="NCBI Taxonomy" id="1618488"/>
    <lineage>
        <taxon>Bacteria</taxon>
        <taxon>Candidatus Shapironibacteriota</taxon>
    </lineage>
</organism>
<dbReference type="Pfam" id="PF01592">
    <property type="entry name" value="NifU_N"/>
    <property type="match status" value="1"/>
</dbReference>
<sequence>MDDLYREIILDHYKNPENMGKLDSGIEVEEINLLCGDKIKIGVRIKKGVISEAKFTGGGCAISMAAVDILLSMVKGKKLSEVKKMSGKEIEKKMGVKLTPNRKKCAYLGLEVLKKIK</sequence>
<reference evidence="2 3" key="1">
    <citation type="journal article" date="2015" name="Nature">
        <title>rRNA introns, odd ribosomes, and small enigmatic genomes across a large radiation of phyla.</title>
        <authorList>
            <person name="Brown C.T."/>
            <person name="Hug L.A."/>
            <person name="Thomas B.C."/>
            <person name="Sharon I."/>
            <person name="Castelle C.J."/>
            <person name="Singh A."/>
            <person name="Wilkins M.J."/>
            <person name="Williams K.H."/>
            <person name="Banfield J.F."/>
        </authorList>
    </citation>
    <scope>NUCLEOTIDE SEQUENCE [LARGE SCALE GENOMIC DNA]</scope>
</reference>
<dbReference type="GO" id="GO:0016226">
    <property type="term" value="P:iron-sulfur cluster assembly"/>
    <property type="evidence" value="ECO:0007669"/>
    <property type="project" value="InterPro"/>
</dbReference>
<proteinExistence type="predicted"/>
<gene>
    <name evidence="2" type="ORF">US68_C0001G0005</name>
</gene>
<evidence type="ECO:0000313" key="2">
    <source>
        <dbReference type="EMBL" id="KKQ50806.1"/>
    </source>
</evidence>
<evidence type="ECO:0000313" key="3">
    <source>
        <dbReference type="Proteomes" id="UP000034231"/>
    </source>
</evidence>
<dbReference type="CDD" id="cd06664">
    <property type="entry name" value="IscU_like"/>
    <property type="match status" value="1"/>
</dbReference>
<dbReference type="PATRIC" id="fig|1618488.3.peg.5"/>
<dbReference type="AlphaFoldDB" id="A0A0G0LDT3"/>
<dbReference type="PANTHER" id="PTHR10093">
    <property type="entry name" value="IRON-SULFUR CLUSTER ASSEMBLY ENZYME NIFU HOMOLOG"/>
    <property type="match status" value="1"/>
</dbReference>
<dbReference type="InterPro" id="IPR002871">
    <property type="entry name" value="NIF_FeS_clus_asmbl_NifU_N"/>
</dbReference>
<dbReference type="GO" id="GO:0051536">
    <property type="term" value="F:iron-sulfur cluster binding"/>
    <property type="evidence" value="ECO:0007669"/>
    <property type="project" value="InterPro"/>
</dbReference>
<dbReference type="SUPFAM" id="SSF82649">
    <property type="entry name" value="SufE/NifU"/>
    <property type="match status" value="1"/>
</dbReference>